<name>A0A8T4J365_9ACTN</name>
<accession>A0A8T4J365</accession>
<keyword evidence="2" id="KW-1185">Reference proteome</keyword>
<reference evidence="1" key="1">
    <citation type="submission" date="2021-04" db="EMBL/GenBank/DDBJ databases">
        <title>Sequencing of actinobacteria type strains.</title>
        <authorList>
            <person name="Nguyen G.-S."/>
            <person name="Wentzel A."/>
        </authorList>
    </citation>
    <scope>NUCLEOTIDE SEQUENCE</scope>
    <source>
        <strain evidence="1">DSM 42095</strain>
    </source>
</reference>
<gene>
    <name evidence="1" type="ORF">KDA82_39085</name>
</gene>
<evidence type="ECO:0000313" key="2">
    <source>
        <dbReference type="Proteomes" id="UP000675554"/>
    </source>
</evidence>
<dbReference type="EMBL" id="JAGSMN010001926">
    <property type="protein sequence ID" value="MBR7678849.1"/>
    <property type="molecule type" value="Genomic_DNA"/>
</dbReference>
<dbReference type="Gene3D" id="3.30.530.20">
    <property type="match status" value="1"/>
</dbReference>
<dbReference type="AlphaFoldDB" id="A0A8T4J365"/>
<dbReference type="SUPFAM" id="SSF55961">
    <property type="entry name" value="Bet v1-like"/>
    <property type="match status" value="1"/>
</dbReference>
<sequence>GRLVEYTVDVYGTVRFALRASGGEADTLVRFSNDFTGSGERRLDALVGWHRRFETLAHTLAGTPAHPADPAHATALRAAYAERT</sequence>
<proteinExistence type="predicted"/>
<feature type="non-terminal residue" evidence="1">
    <location>
        <position position="1"/>
    </location>
</feature>
<dbReference type="Proteomes" id="UP000675554">
    <property type="component" value="Unassembled WGS sequence"/>
</dbReference>
<protein>
    <submittedName>
        <fullName evidence="1">Uncharacterized protein</fullName>
    </submittedName>
</protein>
<dbReference type="InterPro" id="IPR023393">
    <property type="entry name" value="START-like_dom_sf"/>
</dbReference>
<organism evidence="1 2">
    <name type="scientific">Streptomyces daliensis</name>
    <dbReference type="NCBI Taxonomy" id="299421"/>
    <lineage>
        <taxon>Bacteria</taxon>
        <taxon>Bacillati</taxon>
        <taxon>Actinomycetota</taxon>
        <taxon>Actinomycetes</taxon>
        <taxon>Kitasatosporales</taxon>
        <taxon>Streptomycetaceae</taxon>
        <taxon>Streptomyces</taxon>
    </lineage>
</organism>
<evidence type="ECO:0000313" key="1">
    <source>
        <dbReference type="EMBL" id="MBR7678849.1"/>
    </source>
</evidence>
<comment type="caution">
    <text evidence="1">The sequence shown here is derived from an EMBL/GenBank/DDBJ whole genome shotgun (WGS) entry which is preliminary data.</text>
</comment>